<dbReference type="SMART" id="SM00361">
    <property type="entry name" value="RRM_1"/>
    <property type="match status" value="1"/>
</dbReference>
<organism evidence="7 8">
    <name type="scientific">Candida verbasci</name>
    <dbReference type="NCBI Taxonomy" id="1227364"/>
    <lineage>
        <taxon>Eukaryota</taxon>
        <taxon>Fungi</taxon>
        <taxon>Dikarya</taxon>
        <taxon>Ascomycota</taxon>
        <taxon>Saccharomycotina</taxon>
        <taxon>Pichiomycetes</taxon>
        <taxon>Debaryomycetaceae</taxon>
        <taxon>Candida/Lodderomyces clade</taxon>
        <taxon>Candida</taxon>
    </lineage>
</organism>
<dbReference type="PROSITE" id="PS50102">
    <property type="entry name" value="RRM"/>
    <property type="match status" value="1"/>
</dbReference>
<name>A0A9W4TTL9_9ASCO</name>
<dbReference type="InterPro" id="IPR012677">
    <property type="entry name" value="Nucleotide-bd_a/b_plait_sf"/>
</dbReference>
<feature type="compositionally biased region" description="Polar residues" evidence="5">
    <location>
        <begin position="1"/>
        <end position="22"/>
    </location>
</feature>
<dbReference type="GO" id="GO:0008380">
    <property type="term" value="P:RNA splicing"/>
    <property type="evidence" value="ECO:0007669"/>
    <property type="project" value="UniProtKB-KW"/>
</dbReference>
<keyword evidence="3" id="KW-0508">mRNA splicing</keyword>
<dbReference type="SUPFAM" id="SSF54928">
    <property type="entry name" value="RNA-binding domain, RBD"/>
    <property type="match status" value="1"/>
</dbReference>
<protein>
    <recommendedName>
        <fullName evidence="6">RRM domain-containing protein</fullName>
    </recommendedName>
</protein>
<evidence type="ECO:0000256" key="3">
    <source>
        <dbReference type="ARBA" id="ARBA00023187"/>
    </source>
</evidence>
<sequence length="526" mass="60981">MSSSSNYRNDDTNNLNSSGYSRRTTDDRRELPNRPRARQHYNQKQQQQQHYDQQQQQHHHHHHRDRGRERINHESKYPKEPSSKLPRIPTEPRGSRIPNEPRGSRIPNEPRGSRIPDEPRGMKRTHEKESYRPSNKLSPQNELQKLQSKLSEFSNIESIDQIKVIDSRWDVKPKGFEEVGAARAKLSGLFPLPGYPRPVDFTKLEGLIKNRMLDSNDVLHDVSKIEPIDSRLARLLIIEVDFKIINYLKIVEFFNDYLKMIDYDNTNNNIHSKRKLDNKLIIEFNNAESATIIYSLNGTELLLNAYKEDDAIAEGKFKLKITRPNEYVVSEEDSKKVSIVTNATQDELQQLGEIQYLRQKGTKEPLGLVFAKSDKIQEIKALPFVNDAFYSCQGKYIQQTPITYTKLKNLVNNDPKHEKSKVIQILNAVTIKDLIDDEMYQFILKDMKHVIGLIGKIISIKIPRPANDYTPGLSQFNQPGLGKIFIEFDDEESALKAIMELSGRSYNDRTVLCSYFDQQDFKNDIL</sequence>
<proteinExistence type="predicted"/>
<dbReference type="PANTHER" id="PTHR23139">
    <property type="entry name" value="RNA-BINDING PROTEIN"/>
    <property type="match status" value="1"/>
</dbReference>
<evidence type="ECO:0000313" key="7">
    <source>
        <dbReference type="EMBL" id="CAI5756385.1"/>
    </source>
</evidence>
<feature type="compositionally biased region" description="Basic and acidic residues" evidence="5">
    <location>
        <begin position="66"/>
        <end position="82"/>
    </location>
</feature>
<evidence type="ECO:0000256" key="4">
    <source>
        <dbReference type="PROSITE-ProRule" id="PRU00176"/>
    </source>
</evidence>
<comment type="caution">
    <text evidence="7">The sequence shown here is derived from an EMBL/GenBank/DDBJ whole genome shotgun (WGS) entry which is preliminary data.</text>
</comment>
<feature type="compositionally biased region" description="Basic and acidic residues" evidence="5">
    <location>
        <begin position="111"/>
        <end position="131"/>
    </location>
</feature>
<evidence type="ECO:0000256" key="5">
    <source>
        <dbReference type="SAM" id="MobiDB-lite"/>
    </source>
</evidence>
<feature type="domain" description="RRM" evidence="6">
    <location>
        <begin position="427"/>
        <end position="518"/>
    </location>
</feature>
<feature type="region of interest" description="Disordered" evidence="5">
    <location>
        <begin position="1"/>
        <end position="141"/>
    </location>
</feature>
<dbReference type="InterPro" id="IPR035979">
    <property type="entry name" value="RBD_domain_sf"/>
</dbReference>
<dbReference type="CDD" id="cd12232">
    <property type="entry name" value="RRM3_U2AF65"/>
    <property type="match status" value="1"/>
</dbReference>
<keyword evidence="1" id="KW-0507">mRNA processing</keyword>
<dbReference type="Proteomes" id="UP001152885">
    <property type="component" value="Unassembled WGS sequence"/>
</dbReference>
<dbReference type="GO" id="GO:0006397">
    <property type="term" value="P:mRNA processing"/>
    <property type="evidence" value="ECO:0007669"/>
    <property type="project" value="UniProtKB-KW"/>
</dbReference>
<dbReference type="InterPro" id="IPR003954">
    <property type="entry name" value="RRM_euk-type"/>
</dbReference>
<feature type="compositionally biased region" description="Basic and acidic residues" evidence="5">
    <location>
        <begin position="23"/>
        <end position="33"/>
    </location>
</feature>
<keyword evidence="8" id="KW-1185">Reference proteome</keyword>
<evidence type="ECO:0000313" key="8">
    <source>
        <dbReference type="Proteomes" id="UP001152885"/>
    </source>
</evidence>
<feature type="compositionally biased region" description="Polar residues" evidence="5">
    <location>
        <begin position="132"/>
        <end position="141"/>
    </location>
</feature>
<accession>A0A9W4TTL9</accession>
<keyword evidence="2 4" id="KW-0694">RNA-binding</keyword>
<dbReference type="EMBL" id="CANTUO010000001">
    <property type="protein sequence ID" value="CAI5756385.1"/>
    <property type="molecule type" value="Genomic_DNA"/>
</dbReference>
<dbReference type="AlphaFoldDB" id="A0A9W4TTL9"/>
<dbReference type="GO" id="GO:0003723">
    <property type="term" value="F:RNA binding"/>
    <property type="evidence" value="ECO:0007669"/>
    <property type="project" value="UniProtKB-UniRule"/>
</dbReference>
<dbReference type="OrthoDB" id="10266058at2759"/>
<reference evidence="7" key="1">
    <citation type="submission" date="2022-12" db="EMBL/GenBank/DDBJ databases">
        <authorList>
            <person name="Brejova B."/>
        </authorList>
    </citation>
    <scope>NUCLEOTIDE SEQUENCE</scope>
</reference>
<gene>
    <name evidence="7" type="ORF">CANVERA_P0901</name>
</gene>
<dbReference type="InterPro" id="IPR000504">
    <property type="entry name" value="RRM_dom"/>
</dbReference>
<evidence type="ECO:0000256" key="1">
    <source>
        <dbReference type="ARBA" id="ARBA00022664"/>
    </source>
</evidence>
<evidence type="ECO:0000256" key="2">
    <source>
        <dbReference type="ARBA" id="ARBA00022884"/>
    </source>
</evidence>
<dbReference type="Gene3D" id="3.30.70.330">
    <property type="match status" value="1"/>
</dbReference>
<evidence type="ECO:0000259" key="6">
    <source>
        <dbReference type="PROSITE" id="PS50102"/>
    </source>
</evidence>
<feature type="compositionally biased region" description="Low complexity" evidence="5">
    <location>
        <begin position="42"/>
        <end position="56"/>
    </location>
</feature>